<accession>A0A915YC38</accession>
<dbReference type="KEGG" id="aup:AsAng_0010610"/>
<name>A0A915YC38_9BACT</name>
<gene>
    <name evidence="1" type="ORF">AsAng_0010610</name>
</gene>
<organism evidence="1 2">
    <name type="scientific">Aureispira anguillae</name>
    <dbReference type="NCBI Taxonomy" id="2864201"/>
    <lineage>
        <taxon>Bacteria</taxon>
        <taxon>Pseudomonadati</taxon>
        <taxon>Bacteroidota</taxon>
        <taxon>Saprospiria</taxon>
        <taxon>Saprospirales</taxon>
        <taxon>Saprospiraceae</taxon>
        <taxon>Aureispira</taxon>
    </lineage>
</organism>
<dbReference type="AlphaFoldDB" id="A0A915YC38"/>
<keyword evidence="2" id="KW-1185">Reference proteome</keyword>
<dbReference type="Proteomes" id="UP001060919">
    <property type="component" value="Chromosome"/>
</dbReference>
<evidence type="ECO:0000313" key="1">
    <source>
        <dbReference type="EMBL" id="BDS10353.1"/>
    </source>
</evidence>
<proteinExistence type="predicted"/>
<protein>
    <submittedName>
        <fullName evidence="1">Uncharacterized protein</fullName>
    </submittedName>
</protein>
<reference evidence="1" key="1">
    <citation type="submission" date="2022-09" db="EMBL/GenBank/DDBJ databases">
        <title>Aureispira anguillicida sp. nov., isolated from Leptocephalus of Japanese eel Anguilla japonica.</title>
        <authorList>
            <person name="Yuasa K."/>
            <person name="Mekata T."/>
            <person name="Ikunari K."/>
        </authorList>
    </citation>
    <scope>NUCLEOTIDE SEQUENCE</scope>
    <source>
        <strain evidence="1">EL160426</strain>
    </source>
</reference>
<sequence length="37" mass="4355">MFGVFFYNSLLCICLGIRTKNGFKLIERILFRLNLNS</sequence>
<dbReference type="EMBL" id="AP026867">
    <property type="protein sequence ID" value="BDS10353.1"/>
    <property type="molecule type" value="Genomic_DNA"/>
</dbReference>
<evidence type="ECO:0000313" key="2">
    <source>
        <dbReference type="Proteomes" id="UP001060919"/>
    </source>
</evidence>